<name>A0A1Q2YM60_9ASCO</name>
<dbReference type="FunFam" id="1.25.40.440:FF:000001">
    <property type="entry name" value="Nuclear pore complex subunit"/>
    <property type="match status" value="1"/>
</dbReference>
<feature type="region of interest" description="Disordered" evidence="5">
    <location>
        <begin position="1"/>
        <end position="22"/>
    </location>
</feature>
<accession>A0A1Q2YM60</accession>
<dbReference type="Proteomes" id="UP000186136">
    <property type="component" value="Unassembled WGS sequence"/>
</dbReference>
<dbReference type="Gene3D" id="1.25.40.450">
    <property type="entry name" value="Nucleoporin, helical domain, N-terminal subdomain"/>
    <property type="match status" value="1"/>
</dbReference>
<dbReference type="Gene3D" id="1.20.120.1050">
    <property type="match status" value="1"/>
</dbReference>
<keyword evidence="4" id="KW-0539">Nucleus</keyword>
<dbReference type="GO" id="GO:0017056">
    <property type="term" value="F:structural constituent of nuclear pore"/>
    <property type="evidence" value="ECO:0007669"/>
    <property type="project" value="InterPro"/>
</dbReference>
<dbReference type="InterPro" id="IPR004870">
    <property type="entry name" value="Nucleoporin_Nup155"/>
</dbReference>
<evidence type="ECO:0000256" key="3">
    <source>
        <dbReference type="ARBA" id="ARBA00022448"/>
    </source>
</evidence>
<dbReference type="Gene3D" id="1.10.167.20">
    <property type="match status" value="1"/>
</dbReference>
<evidence type="ECO:0000256" key="4">
    <source>
        <dbReference type="ARBA" id="ARBA00023242"/>
    </source>
</evidence>
<feature type="domain" description="Nucleoporin Nup133/Nup155-like C-terminal" evidence="6">
    <location>
        <begin position="747"/>
        <end position="1487"/>
    </location>
</feature>
<comment type="caution">
    <text evidence="8">The sequence shown here is derived from an EMBL/GenBank/DDBJ whole genome shotgun (WGS) entry which is preliminary data.</text>
</comment>
<dbReference type="PANTHER" id="PTHR10350">
    <property type="entry name" value="NUCLEAR PORE COMPLEX PROTEIN NUP155"/>
    <property type="match status" value="1"/>
</dbReference>
<comment type="subcellular location">
    <subcellularLocation>
        <location evidence="1">Nucleus</location>
    </subcellularLocation>
</comment>
<dbReference type="GO" id="GO:0044611">
    <property type="term" value="C:nuclear pore inner ring"/>
    <property type="evidence" value="ECO:0007669"/>
    <property type="project" value="TreeGrafter"/>
</dbReference>
<dbReference type="InterPro" id="IPR042533">
    <property type="entry name" value="Nucleoporin_Nup155_C_1"/>
</dbReference>
<evidence type="ECO:0000259" key="7">
    <source>
        <dbReference type="Pfam" id="PF08801"/>
    </source>
</evidence>
<dbReference type="Pfam" id="PF03177">
    <property type="entry name" value="Nucleoporin_C"/>
    <property type="match status" value="1"/>
</dbReference>
<dbReference type="GO" id="GO:0006606">
    <property type="term" value="P:protein import into nucleus"/>
    <property type="evidence" value="ECO:0007669"/>
    <property type="project" value="TreeGrafter"/>
</dbReference>
<dbReference type="InterPro" id="IPR007187">
    <property type="entry name" value="Nucleoporin_Nup133/Nup155_C"/>
</dbReference>
<evidence type="ECO:0000256" key="2">
    <source>
        <dbReference type="ARBA" id="ARBA00007373"/>
    </source>
</evidence>
<comment type="similarity">
    <text evidence="2">Belongs to the non-repetitive/WGA-negative nucleoporin family.</text>
</comment>
<proteinExistence type="inferred from homology"/>
<dbReference type="PANTHER" id="PTHR10350:SF6">
    <property type="entry name" value="NUCLEAR PORE COMPLEX PROTEIN NUP155"/>
    <property type="match status" value="1"/>
</dbReference>
<dbReference type="InterPro" id="IPR014908">
    <property type="entry name" value="Nucleoporin_Nup133/Nup155_N"/>
</dbReference>
<dbReference type="GO" id="GO:0006405">
    <property type="term" value="P:RNA export from nucleus"/>
    <property type="evidence" value="ECO:0007669"/>
    <property type="project" value="TreeGrafter"/>
</dbReference>
<keyword evidence="9" id="KW-1185">Reference proteome</keyword>
<evidence type="ECO:0000259" key="6">
    <source>
        <dbReference type="Pfam" id="PF03177"/>
    </source>
</evidence>
<organism evidence="8 9">
    <name type="scientific">Pichia membranifaciens</name>
    <dbReference type="NCBI Taxonomy" id="4926"/>
    <lineage>
        <taxon>Eukaryota</taxon>
        <taxon>Fungi</taxon>
        <taxon>Dikarya</taxon>
        <taxon>Ascomycota</taxon>
        <taxon>Saccharomycotina</taxon>
        <taxon>Pichiomycetes</taxon>
        <taxon>Pichiales</taxon>
        <taxon>Pichiaceae</taxon>
        <taxon>Pichia</taxon>
    </lineage>
</organism>
<dbReference type="Gene3D" id="1.20.58.1780">
    <property type="match status" value="1"/>
</dbReference>
<dbReference type="GO" id="GO:0000972">
    <property type="term" value="P:transcription-dependent tethering of RNA polymerase II gene DNA at nuclear periphery"/>
    <property type="evidence" value="ECO:0007669"/>
    <property type="project" value="TreeGrafter"/>
</dbReference>
<dbReference type="Gene3D" id="1.25.40.440">
    <property type="entry name" value="Nucleoporin, helical domain, central subdomain"/>
    <property type="match status" value="1"/>
</dbReference>
<evidence type="ECO:0000313" key="9">
    <source>
        <dbReference type="Proteomes" id="UP000186136"/>
    </source>
</evidence>
<dbReference type="EMBL" id="BDGI01000197">
    <property type="protein sequence ID" value="GAV30635.1"/>
    <property type="molecule type" value="Genomic_DNA"/>
</dbReference>
<protein>
    <recommendedName>
        <fullName evidence="10">Nucleoporin</fullName>
    </recommendedName>
</protein>
<evidence type="ECO:0000313" key="8">
    <source>
        <dbReference type="EMBL" id="GAV30635.1"/>
    </source>
</evidence>
<sequence length="1493" mass="170267">MSSRFSKVLDSPNDFPLPTKSDSMLYNNNNRILTEKDMNVAESVESASNSDMKIERSELQVKRASKKNAFNRQMSSNYIGTFSFFNSVQPSNHAGPSKKDAGLTDLNHLPLSTSSPIDLAYKCINAQIEKDNSVPTLYEILSMYMIDNYNFNPSQNKSSFSRFEKVNFYGIPEKLLDDNNDSLVTNMGIFPEIKRAWLSIDSKLYIWNYNASLTDQEFDIIDDFNGTILACSLAKPKSDVFVPSVNYLLIVATSKEIRILALEYDISTKKLEISNTKMSVSVHGLIVNRIVFFEETRDILFSGAGSKDSLWRLNYSNSNEWFSKSVTKECLTNSSLTSSLPNLPVLSWLNGESYNANAESIIDLKIDQTRNIIYTLSSKSIVKSYKIHVKNGQCSLGQPIIKRVSNLLKELSTTAINIRSPLLRSNLKIVNIHPVSKYENPNLFLVAVASNGCRFYINGSTLYGDRITLTTNFVKFPPIDMKLYQTIEKRKEKMVSQNQPISNDMYIQNPAFKTAPTTSSAAYDQRAPLTSNSYVASTNNKTTADKSITKSFSSSLVSAEELKETQEKSQLLHNTTKTLIISPGIFIGHSKELGLYTSTPDYGIFKKSSQYVEDFEIVDNYTNLFDIVQITKSFNATHKPKGYANEFASQYTAEPLEFAVLTNLGIVIYRYRTPDLVLEDSLNDGVFKQFAYKYGYDEACSTALYLACKYDKSESFRNVATKFFISGGQNSKLDKSHSAIIDNVEPSDRFYAVLILFSRLIRQIWNKEVFKLRSEIKFDKMGYIDQKSVKSLKTDKRIILSGLNINSKELEYLLCSVLIMIKFFEENKNIIPGLSKDFSNQNETTSWQEKATEVCVQAEKICFDSIFKYLNIVKEGLSFLAVMLEEGGAESENKNFQSIISFLPLQLQADLSCVTFSDFFTKSDTSVSKLVKELLSCIINRSISQGNSVELVANTLQEKCGYFCSTNDVLIFKAIENLKKAKSYSDVKDEELKVKFLNNSIKLLKQSSDSLSEDAITDCVNAILELGYYPNAVEFLLDIANTPEQIKLATQFQSDLQLFMVSDPVRKNSFIRKLKLYNIVFQILLDVDKKALSSLEQASDATLIGNGSVNDMQKSNSPVFVDGNGQLITYYSQIRDECYKICLNYKDKMFHFEFYKWFAENGVSEKLLYIDTPYILGFLQDKSQKDLEMSKLLWMYYSKKGDYYEAANQLYELALSRFDIKLVDRIQFLSVANSFIHGIETQFLKQDTTNLASRISDLISVSNLQDELLLTVLQDSRIGDLAKNIAKQQLDGEILTINDLYNEYIDPLGYYELALICYKLSDYRNFEDILSKWESLFDKWYIEYKRKPNYENELFFTDLSHKFAIIADRLKDVDNLFPIMNLLSLMFKSVYTHLSNKQKVEPGSVVNSFIKSGISYSKLYYNLRNLIESTTYEQFEGFSVVLNSEMIILLEGWYKNDKRLREVIPGEAIRNLRKYDIDNDPVDKYIKATGNPL</sequence>
<feature type="domain" description="Nucleoporin Nup133/Nup155-like N-terminal" evidence="7">
    <location>
        <begin position="160"/>
        <end position="668"/>
    </location>
</feature>
<evidence type="ECO:0000256" key="1">
    <source>
        <dbReference type="ARBA" id="ARBA00004123"/>
    </source>
</evidence>
<dbReference type="OrthoDB" id="338970at2759"/>
<gene>
    <name evidence="8" type="ORF">PMKS-004152</name>
</gene>
<keyword evidence="3" id="KW-0813">Transport</keyword>
<dbReference type="Pfam" id="PF08801">
    <property type="entry name" value="Nucleoporin_N"/>
    <property type="match status" value="1"/>
</dbReference>
<dbReference type="InterPro" id="IPR042537">
    <property type="entry name" value="Nucleoporin_Nup155_C_2"/>
</dbReference>
<evidence type="ECO:0000256" key="5">
    <source>
        <dbReference type="SAM" id="MobiDB-lite"/>
    </source>
</evidence>
<reference evidence="8 9" key="1">
    <citation type="submission" date="2016-08" db="EMBL/GenBank/DDBJ databases">
        <title>Whole genome shotgun sequence of Pichia membranifaciens KS47-1.</title>
        <authorList>
            <person name="Konishi M."/>
            <person name="Ishida M."/>
            <person name="Arakawa T."/>
            <person name="Kato Y."/>
            <person name="Horiuchi J."/>
        </authorList>
    </citation>
    <scope>NUCLEOTIDE SEQUENCE [LARGE SCALE GENOMIC DNA]</scope>
    <source>
        <strain evidence="8 9">KS47-1</strain>
    </source>
</reference>
<dbReference type="GO" id="GO:0036228">
    <property type="term" value="P:protein localization to nuclear inner membrane"/>
    <property type="evidence" value="ECO:0007669"/>
    <property type="project" value="TreeGrafter"/>
</dbReference>
<evidence type="ECO:0008006" key="10">
    <source>
        <dbReference type="Google" id="ProtNLM"/>
    </source>
</evidence>